<accession>Q46UF0</accession>
<dbReference type="Pfam" id="PF02515">
    <property type="entry name" value="CoA_transf_3"/>
    <property type="match status" value="1"/>
</dbReference>
<dbReference type="AlphaFoldDB" id="Q46UF0"/>
<dbReference type="InterPro" id="IPR044855">
    <property type="entry name" value="CoA-Trfase_III_dom3_sf"/>
</dbReference>
<dbReference type="SUPFAM" id="SSF89796">
    <property type="entry name" value="CoA-transferase family III (CaiB/BaiF)"/>
    <property type="match status" value="1"/>
</dbReference>
<evidence type="ECO:0000313" key="1">
    <source>
        <dbReference type="EMBL" id="AAZ63234.1"/>
    </source>
</evidence>
<name>Q46UF0_CUPPJ</name>
<dbReference type="STRING" id="264198.Reut_B3876"/>
<dbReference type="EMBL" id="CP000091">
    <property type="protein sequence ID" value="AAZ63234.1"/>
    <property type="molecule type" value="Genomic_DNA"/>
</dbReference>
<dbReference type="Gene3D" id="3.30.1540.10">
    <property type="entry name" value="formyl-coa transferase, domain 3"/>
    <property type="match status" value="1"/>
</dbReference>
<sequence length="375" mass="39895">MRIVELAGIGPGPMSAMLLADMGATVLRVERRDAADLGVKRPIQYNLLLRNRRAIALDLKDPAAVELVLDLVENADALIEGFRPGVTERLGLGPDVCLKRNPRLVYGRMTGWGQTGPLASAAGHDINYISLTGTLNAIGRHGQPPSVPLALVGDFGGGAMFLVMGLLAAIIEARGSGKGQVVDAAIVDGALALSTAIYGMHAGGLWHPERGSNVLDSGAPYYDVYACKDGKYISIGPIEARFYSDLLQRLDLDAAELGNQNDTAAWPRAKEAFARAFLGRTRDEWCAELEGTDVCFAPVLSFDEAPQHPHMQARGSFVEVDGVTQPAPAPRFSRTQPAVPTAPQAACDATVFQALSGWMDPATVGRWQERGVLGG</sequence>
<dbReference type="InterPro" id="IPR050509">
    <property type="entry name" value="CoA-transferase_III"/>
</dbReference>
<dbReference type="GO" id="GO:0003824">
    <property type="term" value="F:catalytic activity"/>
    <property type="evidence" value="ECO:0007669"/>
    <property type="project" value="InterPro"/>
</dbReference>
<organism evidence="1">
    <name type="scientific">Cupriavidus pinatubonensis (strain JMP 134 / LMG 1197)</name>
    <name type="common">Cupriavidus necator (strain JMP 134)</name>
    <dbReference type="NCBI Taxonomy" id="264198"/>
    <lineage>
        <taxon>Bacteria</taxon>
        <taxon>Pseudomonadati</taxon>
        <taxon>Pseudomonadota</taxon>
        <taxon>Betaproteobacteria</taxon>
        <taxon>Burkholderiales</taxon>
        <taxon>Burkholderiaceae</taxon>
        <taxon>Cupriavidus</taxon>
    </lineage>
</organism>
<dbReference type="HOGENOM" id="CLU_033975_5_0_4"/>
<protein>
    <submittedName>
        <fullName evidence="1">L-carnitine dehydratase/bile acid-inducible protein F</fullName>
    </submittedName>
</protein>
<dbReference type="PANTHER" id="PTHR48228:SF5">
    <property type="entry name" value="ALPHA-METHYLACYL-COA RACEMASE"/>
    <property type="match status" value="1"/>
</dbReference>
<reference evidence="1" key="1">
    <citation type="submission" date="2005-08" db="EMBL/GenBank/DDBJ databases">
        <title>Complete sequence of chromosome 2 of Ralstonia eutropha JMP134.</title>
        <authorList>
            <person name="Copeland A."/>
            <person name="Lucas S."/>
            <person name="Lapidus A."/>
            <person name="Barry K."/>
            <person name="Detter J.C."/>
            <person name="Glavina T."/>
            <person name="Hammon N."/>
            <person name="Israni S."/>
            <person name="Pitluck S."/>
            <person name="Goltsman E."/>
            <person name="Martinez M."/>
            <person name="Schmutz J."/>
            <person name="Larimer F."/>
            <person name="Land M."/>
            <person name="Lykidis A."/>
            <person name="Richardson P."/>
        </authorList>
    </citation>
    <scope>NUCLEOTIDE SEQUENCE [LARGE SCALE GENOMIC DNA]</scope>
    <source>
        <strain evidence="1">JMP134</strain>
    </source>
</reference>
<proteinExistence type="predicted"/>
<gene>
    <name evidence="1" type="ordered locus">Reut_B3876</name>
</gene>
<dbReference type="Gene3D" id="3.40.50.10540">
    <property type="entry name" value="Crotonobetainyl-coa:carnitine coa-transferase, domain 1"/>
    <property type="match status" value="1"/>
</dbReference>
<dbReference type="PANTHER" id="PTHR48228">
    <property type="entry name" value="SUCCINYL-COA--D-CITRAMALATE COA-TRANSFERASE"/>
    <property type="match status" value="1"/>
</dbReference>
<dbReference type="OrthoDB" id="5294844at2"/>
<dbReference type="InterPro" id="IPR003673">
    <property type="entry name" value="CoA-Trfase_fam_III"/>
</dbReference>
<dbReference type="KEGG" id="reu:Reut_B3876"/>
<dbReference type="InterPro" id="IPR023606">
    <property type="entry name" value="CoA-Trfase_III_dom_1_sf"/>
</dbReference>
<dbReference type="eggNOG" id="COG1804">
    <property type="taxonomic scope" value="Bacteria"/>
</dbReference>